<comment type="cofactor">
    <cofactor evidence="1">
        <name>Zn(2+)</name>
        <dbReference type="ChEBI" id="CHEBI:29105"/>
    </cofactor>
</comment>
<dbReference type="PANTHER" id="PTHR11532">
    <property type="entry name" value="PROTEASE M14 CARBOXYPEPTIDASE"/>
    <property type="match status" value="1"/>
</dbReference>
<feature type="coiled-coil region" evidence="9">
    <location>
        <begin position="457"/>
        <end position="485"/>
    </location>
</feature>
<keyword evidence="12" id="KW-1185">Reference proteome</keyword>
<name>A0ABM1EDP1_PRICU</name>
<organism evidence="12 13">
    <name type="scientific">Priapulus caudatus</name>
    <name type="common">Priapulid worm</name>
    <dbReference type="NCBI Taxonomy" id="37621"/>
    <lineage>
        <taxon>Eukaryota</taxon>
        <taxon>Metazoa</taxon>
        <taxon>Ecdysozoa</taxon>
        <taxon>Scalidophora</taxon>
        <taxon>Priapulida</taxon>
        <taxon>Priapulimorpha</taxon>
        <taxon>Priapulimorphida</taxon>
        <taxon>Priapulidae</taxon>
        <taxon>Priapulus</taxon>
    </lineage>
</organism>
<protein>
    <submittedName>
        <fullName evidence="13">Carboxypeptidase E-like</fullName>
    </submittedName>
</protein>
<dbReference type="Gene3D" id="3.40.630.10">
    <property type="entry name" value="Zn peptidases"/>
    <property type="match status" value="1"/>
</dbReference>
<dbReference type="SUPFAM" id="SSF53187">
    <property type="entry name" value="Zn-dependent exopeptidases"/>
    <property type="match status" value="1"/>
</dbReference>
<evidence type="ECO:0000256" key="8">
    <source>
        <dbReference type="PROSITE-ProRule" id="PRU01379"/>
    </source>
</evidence>
<keyword evidence="9" id="KW-0175">Coiled coil</keyword>
<keyword evidence="7" id="KW-0325">Glycoprotein</keyword>
<keyword evidence="5" id="KW-0378">Hydrolase</keyword>
<dbReference type="Gene3D" id="2.60.40.1120">
    <property type="entry name" value="Carboxypeptidase-like, regulatory domain"/>
    <property type="match status" value="1"/>
</dbReference>
<evidence type="ECO:0000313" key="13">
    <source>
        <dbReference type="RefSeq" id="XP_014670312.1"/>
    </source>
</evidence>
<feature type="chain" id="PRO_5046726211" evidence="10">
    <location>
        <begin position="19"/>
        <end position="500"/>
    </location>
</feature>
<keyword evidence="3" id="KW-0645">Protease</keyword>
<dbReference type="Pfam" id="PF13620">
    <property type="entry name" value="CarboxypepD_reg"/>
    <property type="match status" value="1"/>
</dbReference>
<dbReference type="InterPro" id="IPR057246">
    <property type="entry name" value="CARBOXYPEPT_ZN_1"/>
</dbReference>
<evidence type="ECO:0000256" key="2">
    <source>
        <dbReference type="ARBA" id="ARBA00005988"/>
    </source>
</evidence>
<dbReference type="PROSITE" id="PS00133">
    <property type="entry name" value="CARBOXYPEPT_ZN_2"/>
    <property type="match status" value="1"/>
</dbReference>
<keyword evidence="10" id="KW-0732">Signal</keyword>
<dbReference type="SUPFAM" id="SSF49464">
    <property type="entry name" value="Carboxypeptidase regulatory domain-like"/>
    <property type="match status" value="1"/>
</dbReference>
<keyword evidence="3" id="KW-0121">Carboxypeptidase</keyword>
<proteinExistence type="inferred from homology"/>
<gene>
    <name evidence="13" type="primary">LOC106811263</name>
</gene>
<dbReference type="PANTHER" id="PTHR11532:SF93">
    <property type="entry name" value="CARBOXYPEPTIDASE E"/>
    <property type="match status" value="1"/>
</dbReference>
<evidence type="ECO:0000256" key="7">
    <source>
        <dbReference type="ARBA" id="ARBA00023180"/>
    </source>
</evidence>
<dbReference type="RefSeq" id="XP_014670312.1">
    <property type="nucleotide sequence ID" value="XM_014814826.1"/>
</dbReference>
<accession>A0ABM1EDP1</accession>
<dbReference type="SMART" id="SM00631">
    <property type="entry name" value="Zn_pept"/>
    <property type="match status" value="1"/>
</dbReference>
<evidence type="ECO:0000256" key="3">
    <source>
        <dbReference type="ARBA" id="ARBA00022645"/>
    </source>
</evidence>
<dbReference type="InterPro" id="IPR057247">
    <property type="entry name" value="CARBOXYPEPT_ZN_2"/>
</dbReference>
<dbReference type="InterPro" id="IPR050753">
    <property type="entry name" value="Peptidase_M14_domain"/>
</dbReference>
<feature type="domain" description="Peptidase M14" evidence="11">
    <location>
        <begin position="26"/>
        <end position="350"/>
    </location>
</feature>
<dbReference type="CDD" id="cd11308">
    <property type="entry name" value="Peptidase_M14NE-CP-C_like"/>
    <property type="match status" value="1"/>
</dbReference>
<dbReference type="Proteomes" id="UP000695022">
    <property type="component" value="Unplaced"/>
</dbReference>
<sequence>MKTFVAVALLVQCVFILCSEPEFEFKHHDNEELKKVLERVHEKCPDITNLYALEETSVNGELLAVLEISDNPGQHEIGEPEFKYVANMHGNEVVGREMLLKLADYLCDEYRHGNEEIQQLVNLTRIHLLPSMNPDGWAQAEPYEDAVQGMESIEGRANAHDVDLNRNFPDLNRIVYSNEKLHLQNNHVLNQLRRLSTPLEPETRAVLLWLQQFPFALSANMHGGDLVANYPYDESRSGSSLGHYTASPDDETFRELALAYSSKHPEMSNLNHKSCSPQDPNDGNFARQGGITNGAAWYSVAGGMQDFNYLSSNAMEITLELGCNKYPPAADLPKYWDQNKDSMLNFMWQAHTGVKGVVSDAATGEGIANALIQVKNLTTGQTINHDVTSAHGGDYWRLLTPGRYEVTSVAADYTPETKVVEVTNPDHAEAVVIDFHLKPLADYVETNENDEYAGGSNEAYEQMLREEAENIDKMTSEELATYEEEFAKYLYEKMDGNRLH</sequence>
<evidence type="ECO:0000256" key="9">
    <source>
        <dbReference type="SAM" id="Coils"/>
    </source>
</evidence>
<evidence type="ECO:0000256" key="10">
    <source>
        <dbReference type="SAM" id="SignalP"/>
    </source>
</evidence>
<comment type="similarity">
    <text evidence="2 8">Belongs to the peptidase M14 family.</text>
</comment>
<dbReference type="Pfam" id="PF00246">
    <property type="entry name" value="Peptidase_M14"/>
    <property type="match status" value="1"/>
</dbReference>
<dbReference type="PROSITE" id="PS52035">
    <property type="entry name" value="PEPTIDASE_M14"/>
    <property type="match status" value="1"/>
</dbReference>
<evidence type="ECO:0000259" key="11">
    <source>
        <dbReference type="PROSITE" id="PS52035"/>
    </source>
</evidence>
<dbReference type="PROSITE" id="PS00132">
    <property type="entry name" value="CARBOXYPEPT_ZN_1"/>
    <property type="match status" value="1"/>
</dbReference>
<evidence type="ECO:0000313" key="12">
    <source>
        <dbReference type="Proteomes" id="UP000695022"/>
    </source>
</evidence>
<dbReference type="GeneID" id="106811263"/>
<dbReference type="PRINTS" id="PR00765">
    <property type="entry name" value="CRBOXYPTASEA"/>
</dbReference>
<keyword evidence="4" id="KW-0479">Metal-binding</keyword>
<dbReference type="InterPro" id="IPR000834">
    <property type="entry name" value="Peptidase_M14"/>
</dbReference>
<feature type="signal peptide" evidence="10">
    <location>
        <begin position="1"/>
        <end position="18"/>
    </location>
</feature>
<feature type="active site" description="Proton donor/acceptor" evidence="8">
    <location>
        <position position="320"/>
    </location>
</feature>
<dbReference type="InterPro" id="IPR008969">
    <property type="entry name" value="CarboxyPept-like_regulatory"/>
</dbReference>
<evidence type="ECO:0000256" key="6">
    <source>
        <dbReference type="ARBA" id="ARBA00022833"/>
    </source>
</evidence>
<keyword evidence="6" id="KW-0862">Zinc</keyword>
<evidence type="ECO:0000256" key="1">
    <source>
        <dbReference type="ARBA" id="ARBA00001947"/>
    </source>
</evidence>
<evidence type="ECO:0000256" key="5">
    <source>
        <dbReference type="ARBA" id="ARBA00022801"/>
    </source>
</evidence>
<dbReference type="CDD" id="cd03858">
    <property type="entry name" value="M14_CP_N-E_like"/>
    <property type="match status" value="1"/>
</dbReference>
<reference evidence="13" key="1">
    <citation type="submission" date="2025-08" db="UniProtKB">
        <authorList>
            <consortium name="RefSeq"/>
        </authorList>
    </citation>
    <scope>IDENTIFICATION</scope>
</reference>
<evidence type="ECO:0000256" key="4">
    <source>
        <dbReference type="ARBA" id="ARBA00022723"/>
    </source>
</evidence>